<keyword evidence="2" id="KW-0808">Transferase</keyword>
<organism evidence="2 3">
    <name type="scientific">Luteococcus japonicus LSP_Lj1</name>
    <dbReference type="NCBI Taxonomy" id="1255658"/>
    <lineage>
        <taxon>Bacteria</taxon>
        <taxon>Bacillati</taxon>
        <taxon>Actinomycetota</taxon>
        <taxon>Actinomycetes</taxon>
        <taxon>Propionibacteriales</taxon>
        <taxon>Propionibacteriaceae</taxon>
        <taxon>Luteococcus</taxon>
    </lineage>
</organism>
<feature type="domain" description="PLD phosphodiesterase" evidence="1">
    <location>
        <begin position="155"/>
        <end position="182"/>
    </location>
</feature>
<dbReference type="STRING" id="1255658.FM114_04380"/>
<proteinExistence type="predicted"/>
<dbReference type="RefSeq" id="WP_094763969.1">
    <property type="nucleotide sequence ID" value="NZ_FUKQ01000014.1"/>
</dbReference>
<dbReference type="GO" id="GO:0030572">
    <property type="term" value="F:phosphatidyltransferase activity"/>
    <property type="evidence" value="ECO:0007669"/>
    <property type="project" value="UniProtKB-ARBA"/>
</dbReference>
<evidence type="ECO:0000259" key="1">
    <source>
        <dbReference type="PROSITE" id="PS50035"/>
    </source>
</evidence>
<feature type="domain" description="PLD phosphodiesterase" evidence="1">
    <location>
        <begin position="330"/>
        <end position="357"/>
    </location>
</feature>
<dbReference type="EC" id="2.7.8.-" evidence="2"/>
<gene>
    <name evidence="2" type="ORF">FM114_04380</name>
</gene>
<dbReference type="InterPro" id="IPR001736">
    <property type="entry name" value="PLipase_D/transphosphatidylase"/>
</dbReference>
<keyword evidence="3" id="KW-1185">Reference proteome</keyword>
<dbReference type="Gene3D" id="3.30.870.10">
    <property type="entry name" value="Endonuclease Chain A"/>
    <property type="match status" value="2"/>
</dbReference>
<dbReference type="OrthoDB" id="9762009at2"/>
<dbReference type="GO" id="GO:0032049">
    <property type="term" value="P:cardiolipin biosynthetic process"/>
    <property type="evidence" value="ECO:0007669"/>
    <property type="project" value="UniProtKB-ARBA"/>
</dbReference>
<dbReference type="SUPFAM" id="SSF56024">
    <property type="entry name" value="Phospholipase D/nuclease"/>
    <property type="match status" value="2"/>
</dbReference>
<dbReference type="CDD" id="cd09110">
    <property type="entry name" value="PLDc_CLS_1"/>
    <property type="match status" value="1"/>
</dbReference>
<dbReference type="EMBL" id="FUKQ01000014">
    <property type="protein sequence ID" value="SJN24592.1"/>
    <property type="molecule type" value="Genomic_DNA"/>
</dbReference>
<dbReference type="AlphaFoldDB" id="A0A1R4IXJ4"/>
<name>A0A1R4IXJ4_9ACTN</name>
<protein>
    <submittedName>
        <fullName evidence="2">Cardiolipin synthetase</fullName>
        <ecNumber evidence="2">2.7.8.-</ecNumber>
    </submittedName>
</protein>
<dbReference type="CDD" id="cd09112">
    <property type="entry name" value="PLDc_CLS_2"/>
    <property type="match status" value="1"/>
</dbReference>
<dbReference type="Proteomes" id="UP000188342">
    <property type="component" value="Unassembled WGS sequence"/>
</dbReference>
<sequence length="417" mass="47193">MSRTDAAKHIATRAMATLFTAQVGTAVGLTAVDAVKRRGRRPYRFPVADPTPVQAGPDEVTIYTFGQDLYEAMLADIHRARHSVYLETYIWKGDATGQRFKDALVAAADRGVRVCAIYDEFANLVVPRSFFRFPDNVQIQSHPILGSPALLNPRNTGRDHRKLLVVDSAVAYIGGYNIGDTYSDRWRDTHARLVGPGVPEIENAFIDYWNMRPVGLLGPRRDTKPELVQTARRSWQTRVRVHRNSPRLAVYPIRNMYLEAIDRAAERIWLTQAYLIPDDDLTAALFAAARRGVDVRIIVPAQSNHVVADWLSRGFYEDLLRCGVRLFLYQGAMVHAKTGTIDGYWSTIGTANLDRLSLAGNYEVNAEIHDEAVARRMEEIWAVDETNCVELTYDEWQRRSMVAKFTEGLLAPWRPLF</sequence>
<dbReference type="Pfam" id="PF13091">
    <property type="entry name" value="PLDc_2"/>
    <property type="match status" value="2"/>
</dbReference>
<reference evidence="2 3" key="1">
    <citation type="submission" date="2017-02" db="EMBL/GenBank/DDBJ databases">
        <authorList>
            <person name="Peterson S.W."/>
        </authorList>
    </citation>
    <scope>NUCLEOTIDE SEQUENCE [LARGE SCALE GENOMIC DNA]</scope>
    <source>
        <strain evidence="2 3">LSP_Lj1</strain>
    </source>
</reference>
<dbReference type="InterPro" id="IPR025202">
    <property type="entry name" value="PLD-like_dom"/>
</dbReference>
<accession>A0A1R4IXJ4</accession>
<evidence type="ECO:0000313" key="3">
    <source>
        <dbReference type="Proteomes" id="UP000188342"/>
    </source>
</evidence>
<dbReference type="PROSITE" id="PS50035">
    <property type="entry name" value="PLD"/>
    <property type="match status" value="2"/>
</dbReference>
<evidence type="ECO:0000313" key="2">
    <source>
        <dbReference type="EMBL" id="SJN24592.1"/>
    </source>
</evidence>
<dbReference type="PANTHER" id="PTHR21248">
    <property type="entry name" value="CARDIOLIPIN SYNTHASE"/>
    <property type="match status" value="1"/>
</dbReference>
<dbReference type="PANTHER" id="PTHR21248:SF22">
    <property type="entry name" value="PHOSPHOLIPASE D"/>
    <property type="match status" value="1"/>
</dbReference>
<dbReference type="SMART" id="SM00155">
    <property type="entry name" value="PLDc"/>
    <property type="match status" value="2"/>
</dbReference>